<evidence type="ECO:0000256" key="1">
    <source>
        <dbReference type="SAM" id="Coils"/>
    </source>
</evidence>
<feature type="coiled-coil region" evidence="1">
    <location>
        <begin position="88"/>
        <end position="163"/>
    </location>
</feature>
<protein>
    <submittedName>
        <fullName evidence="2">DUF6262 family protein</fullName>
    </submittedName>
</protein>
<sequence>MTTTSGIAAARRAHSARCRQHVVAALDAAVTAGEEISISAIARKAGVDRSLLYRHRDLHALVLAKAAEPPAPPATGPSVSRTSLMADLAAAHDRVVRLTRENTQLRERLSEALGQQAWHESGLGAPDDTTVLLAQLTELGQQAAELRRQLADRDDELDAARAANRELIARLNRGTRAPSP</sequence>
<dbReference type="InterPro" id="IPR046229">
    <property type="entry name" value="TnpC-like"/>
</dbReference>
<dbReference type="Pfam" id="PF19776">
    <property type="entry name" value="DUF6262"/>
    <property type="match status" value="1"/>
</dbReference>
<name>A0ABU7FWT3_9ACTN</name>
<gene>
    <name evidence="2" type="ORF">VXC91_42750</name>
</gene>
<accession>A0ABU7FWT3</accession>
<reference evidence="2" key="1">
    <citation type="submission" date="2024-01" db="EMBL/GenBank/DDBJ databases">
        <title>First draft genome sequence data of TA4-1, the type strain of Gram-positive actinobacterium Streptomyces chiangmaiensis.</title>
        <authorList>
            <person name="Yasawong M."/>
            <person name="Nantapong N."/>
        </authorList>
    </citation>
    <scope>NUCLEOTIDE SEQUENCE</scope>
    <source>
        <strain evidence="2">TA4-1</strain>
    </source>
</reference>
<keyword evidence="3" id="KW-1185">Reference proteome</keyword>
<evidence type="ECO:0000313" key="2">
    <source>
        <dbReference type="EMBL" id="MED7828406.1"/>
    </source>
</evidence>
<proteinExistence type="predicted"/>
<comment type="caution">
    <text evidence="2">The sequence shown here is derived from an EMBL/GenBank/DDBJ whole genome shotgun (WGS) entry which is preliminary data.</text>
</comment>
<dbReference type="Proteomes" id="UP001333996">
    <property type="component" value="Unassembled WGS sequence"/>
</dbReference>
<organism evidence="2 3">
    <name type="scientific">Streptomyces chiangmaiensis</name>
    <dbReference type="NCBI Taxonomy" id="766497"/>
    <lineage>
        <taxon>Bacteria</taxon>
        <taxon>Bacillati</taxon>
        <taxon>Actinomycetota</taxon>
        <taxon>Actinomycetes</taxon>
        <taxon>Kitasatosporales</taxon>
        <taxon>Streptomycetaceae</taxon>
        <taxon>Streptomyces</taxon>
    </lineage>
</organism>
<dbReference type="RefSeq" id="WP_329512749.1">
    <property type="nucleotide sequence ID" value="NZ_JAYWVC010000376.1"/>
</dbReference>
<evidence type="ECO:0000313" key="3">
    <source>
        <dbReference type="Proteomes" id="UP001333996"/>
    </source>
</evidence>
<dbReference type="EMBL" id="JAYWVC010000376">
    <property type="protein sequence ID" value="MED7828406.1"/>
    <property type="molecule type" value="Genomic_DNA"/>
</dbReference>
<keyword evidence="1" id="KW-0175">Coiled coil</keyword>